<dbReference type="SUPFAM" id="SSF55486">
    <property type="entry name" value="Metalloproteases ('zincins'), catalytic domain"/>
    <property type="match status" value="1"/>
</dbReference>
<proteinExistence type="predicted"/>
<dbReference type="PANTHER" id="PTHR11733">
    <property type="entry name" value="ZINC METALLOPROTEASE FAMILY M13 NEPRILYSIN-RELATED"/>
    <property type="match status" value="1"/>
</dbReference>
<organism evidence="9 10">
    <name type="scientific">Schizothecium vesticola</name>
    <dbReference type="NCBI Taxonomy" id="314040"/>
    <lineage>
        <taxon>Eukaryota</taxon>
        <taxon>Fungi</taxon>
        <taxon>Dikarya</taxon>
        <taxon>Ascomycota</taxon>
        <taxon>Pezizomycotina</taxon>
        <taxon>Sordariomycetes</taxon>
        <taxon>Sordariomycetidae</taxon>
        <taxon>Sordariales</taxon>
        <taxon>Schizotheciaceae</taxon>
        <taxon>Schizothecium</taxon>
    </lineage>
</organism>
<evidence type="ECO:0000313" key="10">
    <source>
        <dbReference type="Proteomes" id="UP001172155"/>
    </source>
</evidence>
<dbReference type="GO" id="GO:0004222">
    <property type="term" value="F:metalloendopeptidase activity"/>
    <property type="evidence" value="ECO:0007669"/>
    <property type="project" value="InterPro"/>
</dbReference>
<evidence type="ECO:0000259" key="8">
    <source>
        <dbReference type="Pfam" id="PF05649"/>
    </source>
</evidence>
<dbReference type="InterPro" id="IPR000718">
    <property type="entry name" value="Peptidase_M13"/>
</dbReference>
<evidence type="ECO:0000256" key="4">
    <source>
        <dbReference type="ARBA" id="ARBA00022801"/>
    </source>
</evidence>
<feature type="domain" description="Peptidase M13 C-terminal" evidence="7">
    <location>
        <begin position="478"/>
        <end position="675"/>
    </location>
</feature>
<dbReference type="PRINTS" id="PR00786">
    <property type="entry name" value="NEPRILYSIN"/>
</dbReference>
<evidence type="ECO:0000256" key="6">
    <source>
        <dbReference type="ARBA" id="ARBA00023049"/>
    </source>
</evidence>
<comment type="cofactor">
    <cofactor evidence="1">
        <name>Zn(2+)</name>
        <dbReference type="ChEBI" id="CHEBI:29105"/>
    </cofactor>
</comment>
<dbReference type="InterPro" id="IPR042089">
    <property type="entry name" value="Peptidase_M13_dom_2"/>
</dbReference>
<dbReference type="GO" id="GO:0046872">
    <property type="term" value="F:metal ion binding"/>
    <property type="evidence" value="ECO:0007669"/>
    <property type="project" value="UniProtKB-KW"/>
</dbReference>
<evidence type="ECO:0000313" key="9">
    <source>
        <dbReference type="EMBL" id="KAK0745530.1"/>
    </source>
</evidence>
<dbReference type="Gene3D" id="1.10.1380.10">
    <property type="entry name" value="Neutral endopeptidase , domain2"/>
    <property type="match status" value="1"/>
</dbReference>
<keyword evidence="4" id="KW-0378">Hydrolase</keyword>
<dbReference type="Pfam" id="PF05649">
    <property type="entry name" value="Peptidase_M13_N"/>
    <property type="match status" value="1"/>
</dbReference>
<dbReference type="CDD" id="cd08662">
    <property type="entry name" value="M13"/>
    <property type="match status" value="1"/>
</dbReference>
<dbReference type="Pfam" id="PF01431">
    <property type="entry name" value="Peptidase_M13"/>
    <property type="match status" value="1"/>
</dbReference>
<feature type="domain" description="Peptidase M13 N-terminal" evidence="8">
    <location>
        <begin position="31"/>
        <end position="416"/>
    </location>
</feature>
<dbReference type="EMBL" id="JAUKUD010000004">
    <property type="protein sequence ID" value="KAK0745530.1"/>
    <property type="molecule type" value="Genomic_DNA"/>
</dbReference>
<dbReference type="GO" id="GO:0016485">
    <property type="term" value="P:protein processing"/>
    <property type="evidence" value="ECO:0007669"/>
    <property type="project" value="TreeGrafter"/>
</dbReference>
<dbReference type="InterPro" id="IPR024079">
    <property type="entry name" value="MetalloPept_cat_dom_sf"/>
</dbReference>
<evidence type="ECO:0000256" key="1">
    <source>
        <dbReference type="ARBA" id="ARBA00001947"/>
    </source>
</evidence>
<keyword evidence="10" id="KW-1185">Reference proteome</keyword>
<keyword evidence="3" id="KW-0479">Metal-binding</keyword>
<keyword evidence="2" id="KW-0645">Protease</keyword>
<dbReference type="GO" id="GO:0005886">
    <property type="term" value="C:plasma membrane"/>
    <property type="evidence" value="ECO:0007669"/>
    <property type="project" value="TreeGrafter"/>
</dbReference>
<accession>A0AA40K4G0</accession>
<sequence>MATNSLCLTPGCLEAASNLIWQIAPNKQYDPCTQFDKMVCSRFRDQHGDNTGTIDAVKDRNLRILHSILESDYKTATEYVSVPWNSTFPTNSIDESNFNTLRRDYQACMDIENIAKEGSKPLLSLLTELNSIFPVIVGDVKTTISEKDYDSFSNAIFYLEELGINTFAMITSFNNVFTSKIKSVTIEQTPLAHQKNVSVYTSPEGLKFFADDVAQTLLDFFPGNITDKEAAAIGEGVAQFEFDIGSAFVPPQGFANTTIDGLAKIFPAMRLDRVVSALAPANYPTNSPVVISAGPFFANLSSIVVSYPKTVVQSYLIYKAVRQLNDFIITDASGITPSNRWSTCINYVGETQKWTLGRFFASASFPDSTLQFADKMATNLRSQFKERIATLDWMSAESKARAVKKVEGMVQNIGYPIRSPNTKEPSSIADYYKGLNITSSHFSNAVAARRHKVATAFSGLTKPIDRTNFDHSMVWDANAAYVPYDNSINMLAGIQQLPFFSEELPGYATFGGLGSVVGHEILHGFDSKGRDWTENMQLGSLLDNATMTAFDKKSQCFVDQYSKYEYDLPGGKKGNTDGALTLAENLSDAGGLRIAYDAWKKTQATSKDKSLPGLEGFTHDQLFFMFYANAWCSSPTPETNQEDRPVDDHAANAQRIIGGAANSRGFREAFNCKVKEPECELF</sequence>
<dbReference type="Gene3D" id="3.40.390.10">
    <property type="entry name" value="Collagenase (Catalytic Domain)"/>
    <property type="match status" value="1"/>
</dbReference>
<reference evidence="9" key="1">
    <citation type="submission" date="2023-06" db="EMBL/GenBank/DDBJ databases">
        <title>Genome-scale phylogeny and comparative genomics of the fungal order Sordariales.</title>
        <authorList>
            <consortium name="Lawrence Berkeley National Laboratory"/>
            <person name="Hensen N."/>
            <person name="Bonometti L."/>
            <person name="Westerberg I."/>
            <person name="Brannstrom I.O."/>
            <person name="Guillou S."/>
            <person name="Cros-Aarteil S."/>
            <person name="Calhoun S."/>
            <person name="Haridas S."/>
            <person name="Kuo A."/>
            <person name="Mondo S."/>
            <person name="Pangilinan J."/>
            <person name="Riley R."/>
            <person name="LaButti K."/>
            <person name="Andreopoulos B."/>
            <person name="Lipzen A."/>
            <person name="Chen C."/>
            <person name="Yanf M."/>
            <person name="Daum C."/>
            <person name="Ng V."/>
            <person name="Clum A."/>
            <person name="Steindorff A."/>
            <person name="Ohm R."/>
            <person name="Martin F."/>
            <person name="Silar P."/>
            <person name="Natvig D."/>
            <person name="Lalanne C."/>
            <person name="Gautier V."/>
            <person name="Ament-velasquez S.L."/>
            <person name="Kruys A."/>
            <person name="Hutchinson M.I."/>
            <person name="Powell A.J."/>
            <person name="Barry K."/>
            <person name="Miller A.N."/>
            <person name="Grigoriev I.V."/>
            <person name="Debuchy R."/>
            <person name="Gladieux P."/>
            <person name="Thoren M.H."/>
            <person name="Johannesson H."/>
        </authorList>
    </citation>
    <scope>NUCLEOTIDE SEQUENCE</scope>
    <source>
        <strain evidence="9">SMH3187-1</strain>
    </source>
</reference>
<comment type="caution">
    <text evidence="9">The sequence shown here is derived from an EMBL/GenBank/DDBJ whole genome shotgun (WGS) entry which is preliminary data.</text>
</comment>
<keyword evidence="5" id="KW-0862">Zinc</keyword>
<protein>
    <recommendedName>
        <fullName evidence="11">Endothelin-converting enzyme 1</fullName>
    </recommendedName>
</protein>
<evidence type="ECO:0000259" key="7">
    <source>
        <dbReference type="Pfam" id="PF01431"/>
    </source>
</evidence>
<keyword evidence="6" id="KW-0482">Metalloprotease</keyword>
<dbReference type="AlphaFoldDB" id="A0AA40K4G0"/>
<dbReference type="PANTHER" id="PTHR11733:SF240">
    <property type="entry name" value="GH14155P-RELATED"/>
    <property type="match status" value="1"/>
</dbReference>
<gene>
    <name evidence="9" type="ORF">B0T18DRAFT_428671</name>
</gene>
<dbReference type="InterPro" id="IPR018497">
    <property type="entry name" value="Peptidase_M13_C"/>
</dbReference>
<evidence type="ECO:0008006" key="11">
    <source>
        <dbReference type="Google" id="ProtNLM"/>
    </source>
</evidence>
<dbReference type="InterPro" id="IPR008753">
    <property type="entry name" value="Peptidase_M13_N"/>
</dbReference>
<evidence type="ECO:0000256" key="5">
    <source>
        <dbReference type="ARBA" id="ARBA00022833"/>
    </source>
</evidence>
<name>A0AA40K4G0_9PEZI</name>
<dbReference type="Proteomes" id="UP001172155">
    <property type="component" value="Unassembled WGS sequence"/>
</dbReference>
<evidence type="ECO:0000256" key="2">
    <source>
        <dbReference type="ARBA" id="ARBA00022670"/>
    </source>
</evidence>
<evidence type="ECO:0000256" key="3">
    <source>
        <dbReference type="ARBA" id="ARBA00022723"/>
    </source>
</evidence>
<dbReference type="PROSITE" id="PS51885">
    <property type="entry name" value="NEPRILYSIN"/>
    <property type="match status" value="1"/>
</dbReference>